<keyword evidence="2" id="KW-1185">Reference proteome</keyword>
<dbReference type="EMBL" id="JANPWB010000005">
    <property type="protein sequence ID" value="KAJ1187624.1"/>
    <property type="molecule type" value="Genomic_DNA"/>
</dbReference>
<evidence type="ECO:0000313" key="1">
    <source>
        <dbReference type="EMBL" id="KAJ1187624.1"/>
    </source>
</evidence>
<dbReference type="AlphaFoldDB" id="A0AAV7UF13"/>
<protein>
    <submittedName>
        <fullName evidence="1">Uncharacterized protein</fullName>
    </submittedName>
</protein>
<accession>A0AAV7UF13</accession>
<evidence type="ECO:0000313" key="2">
    <source>
        <dbReference type="Proteomes" id="UP001066276"/>
    </source>
</evidence>
<sequence>MLVLPRLLYHFSALPFLLLNKWFAEMRSFLTALIWGKSRACVAFSKLYVPLSEGGLGAPNFEYYFEAAQLQWVMRWLAGHNLHELGTTIKRGGTIGLLKWLLSPSADTPVADTNLLLRNAEKCWFRYIHRSDRITPYAPQLPLWVLLGLVPTQHRLATAAWEEVGILEWGDLFEDSMLTLLDELLNDFSLPPGYFLTHGALTWLAATYLGSLPSKPATSVLLQTILTHGNTNKAITNIYNALRIDDNTPLTSLQTY</sequence>
<gene>
    <name evidence="1" type="ORF">NDU88_004399</name>
</gene>
<dbReference type="PANTHER" id="PTHR31635:SF196">
    <property type="entry name" value="REVERSE TRANSCRIPTASE DOMAIN-CONTAINING PROTEIN-RELATED"/>
    <property type="match status" value="1"/>
</dbReference>
<name>A0AAV7UF13_PLEWA</name>
<dbReference type="PANTHER" id="PTHR31635">
    <property type="entry name" value="REVERSE TRANSCRIPTASE DOMAIN-CONTAINING PROTEIN-RELATED"/>
    <property type="match status" value="1"/>
</dbReference>
<proteinExistence type="predicted"/>
<comment type="caution">
    <text evidence="1">The sequence shown here is derived from an EMBL/GenBank/DDBJ whole genome shotgun (WGS) entry which is preliminary data.</text>
</comment>
<reference evidence="1" key="1">
    <citation type="journal article" date="2022" name="bioRxiv">
        <title>Sequencing and chromosome-scale assembly of the giantPleurodeles waltlgenome.</title>
        <authorList>
            <person name="Brown T."/>
            <person name="Elewa A."/>
            <person name="Iarovenko S."/>
            <person name="Subramanian E."/>
            <person name="Araus A.J."/>
            <person name="Petzold A."/>
            <person name="Susuki M."/>
            <person name="Suzuki K.-i.T."/>
            <person name="Hayashi T."/>
            <person name="Toyoda A."/>
            <person name="Oliveira C."/>
            <person name="Osipova E."/>
            <person name="Leigh N.D."/>
            <person name="Simon A."/>
            <person name="Yun M.H."/>
        </authorList>
    </citation>
    <scope>NUCLEOTIDE SEQUENCE</scope>
    <source>
        <strain evidence="1">20211129_DDA</strain>
        <tissue evidence="1">Liver</tissue>
    </source>
</reference>
<organism evidence="1 2">
    <name type="scientific">Pleurodeles waltl</name>
    <name type="common">Iberian ribbed newt</name>
    <dbReference type="NCBI Taxonomy" id="8319"/>
    <lineage>
        <taxon>Eukaryota</taxon>
        <taxon>Metazoa</taxon>
        <taxon>Chordata</taxon>
        <taxon>Craniata</taxon>
        <taxon>Vertebrata</taxon>
        <taxon>Euteleostomi</taxon>
        <taxon>Amphibia</taxon>
        <taxon>Batrachia</taxon>
        <taxon>Caudata</taxon>
        <taxon>Salamandroidea</taxon>
        <taxon>Salamandridae</taxon>
        <taxon>Pleurodelinae</taxon>
        <taxon>Pleurodeles</taxon>
    </lineage>
</organism>
<dbReference type="Proteomes" id="UP001066276">
    <property type="component" value="Chromosome 3_1"/>
</dbReference>